<keyword evidence="3" id="KW-1185">Reference proteome</keyword>
<gene>
    <name evidence="2" type="ORF">ADL12_13395</name>
</gene>
<feature type="region of interest" description="Disordered" evidence="1">
    <location>
        <begin position="1"/>
        <end position="27"/>
    </location>
</feature>
<proteinExistence type="predicted"/>
<reference evidence="3" key="1">
    <citation type="submission" date="2015-10" db="EMBL/GenBank/DDBJ databases">
        <authorList>
            <person name="Ju K.-S."/>
            <person name="Doroghazi J.R."/>
            <person name="Metcalf W.W."/>
        </authorList>
    </citation>
    <scope>NUCLEOTIDE SEQUENCE [LARGE SCALE GENOMIC DNA]</scope>
    <source>
        <strain evidence="3">NRRL 3151</strain>
    </source>
</reference>
<comment type="caution">
    <text evidence="2">The sequence shown here is derived from an EMBL/GenBank/DDBJ whole genome shotgun (WGS) entry which is preliminary data.</text>
</comment>
<evidence type="ECO:0000313" key="2">
    <source>
        <dbReference type="EMBL" id="KUL40248.1"/>
    </source>
</evidence>
<sequence>MTTQEQALATADRWLNPDGSDAPRREVRSKEFDLGWVVWAAPAPLERAPETGQRRPPSEIGDACGVVDRQTGELTV</sequence>
<name>A0A0X3V6C7_9ACTN</name>
<dbReference type="Proteomes" id="UP000053923">
    <property type="component" value="Unassembled WGS sequence"/>
</dbReference>
<dbReference type="EMBL" id="LLZG01000081">
    <property type="protein sequence ID" value="KUL40248.1"/>
    <property type="molecule type" value="Genomic_DNA"/>
</dbReference>
<accession>A0A0X3V6C7</accession>
<feature type="region of interest" description="Disordered" evidence="1">
    <location>
        <begin position="47"/>
        <end position="76"/>
    </location>
</feature>
<dbReference type="RefSeq" id="WP_062701924.1">
    <property type="nucleotide sequence ID" value="NZ_LLZG01000081.1"/>
</dbReference>
<feature type="compositionally biased region" description="Basic and acidic residues" evidence="1">
    <location>
        <begin position="47"/>
        <end position="57"/>
    </location>
</feature>
<evidence type="ECO:0000313" key="3">
    <source>
        <dbReference type="Proteomes" id="UP000053923"/>
    </source>
</evidence>
<protein>
    <submittedName>
        <fullName evidence="2">Uncharacterized protein</fullName>
    </submittedName>
</protein>
<evidence type="ECO:0000256" key="1">
    <source>
        <dbReference type="SAM" id="MobiDB-lite"/>
    </source>
</evidence>
<organism evidence="2 3">
    <name type="scientific">Streptomyces regalis</name>
    <dbReference type="NCBI Taxonomy" id="68262"/>
    <lineage>
        <taxon>Bacteria</taxon>
        <taxon>Bacillati</taxon>
        <taxon>Actinomycetota</taxon>
        <taxon>Actinomycetes</taxon>
        <taxon>Kitasatosporales</taxon>
        <taxon>Streptomycetaceae</taxon>
        <taxon>Streptomyces</taxon>
    </lineage>
</organism>
<dbReference type="AlphaFoldDB" id="A0A0X3V6C7"/>